<organism evidence="4 5">
    <name type="scientific">Panaeolus cyanescens</name>
    <dbReference type="NCBI Taxonomy" id="181874"/>
    <lineage>
        <taxon>Eukaryota</taxon>
        <taxon>Fungi</taxon>
        <taxon>Dikarya</taxon>
        <taxon>Basidiomycota</taxon>
        <taxon>Agaricomycotina</taxon>
        <taxon>Agaricomycetes</taxon>
        <taxon>Agaricomycetidae</taxon>
        <taxon>Agaricales</taxon>
        <taxon>Agaricineae</taxon>
        <taxon>Galeropsidaceae</taxon>
        <taxon>Panaeolus</taxon>
    </lineage>
</organism>
<evidence type="ECO:0000313" key="5">
    <source>
        <dbReference type="Proteomes" id="UP000284842"/>
    </source>
</evidence>
<dbReference type="PANTHER" id="PTHR12175:SF1">
    <property type="entry name" value="PITH DOMAIN-CONTAINING PROTEIN 1"/>
    <property type="match status" value="1"/>
</dbReference>
<dbReference type="InterPro" id="IPR045099">
    <property type="entry name" value="PITH1-like"/>
</dbReference>
<comment type="caution">
    <text evidence="4">The sequence shown here is derived from an EMBL/GenBank/DDBJ whole genome shotgun (WGS) entry which is preliminary data.</text>
</comment>
<dbReference type="Proteomes" id="UP000284842">
    <property type="component" value="Unassembled WGS sequence"/>
</dbReference>
<dbReference type="PROSITE" id="PS51532">
    <property type="entry name" value="PITH"/>
    <property type="match status" value="1"/>
</dbReference>
<dbReference type="SUPFAM" id="SSF49785">
    <property type="entry name" value="Galactose-binding domain-like"/>
    <property type="match status" value="1"/>
</dbReference>
<dbReference type="InterPro" id="IPR010400">
    <property type="entry name" value="PITH_dom"/>
</dbReference>
<dbReference type="OrthoDB" id="2635at2759"/>
<evidence type="ECO:0000256" key="2">
    <source>
        <dbReference type="SAM" id="MobiDB-lite"/>
    </source>
</evidence>
<protein>
    <recommendedName>
        <fullName evidence="3">PITH domain-containing protein</fullName>
    </recommendedName>
</protein>
<reference evidence="4 5" key="1">
    <citation type="journal article" date="2018" name="Evol. Lett.">
        <title>Horizontal gene cluster transfer increased hallucinogenic mushroom diversity.</title>
        <authorList>
            <person name="Reynolds H.T."/>
            <person name="Vijayakumar V."/>
            <person name="Gluck-Thaler E."/>
            <person name="Korotkin H.B."/>
            <person name="Matheny P.B."/>
            <person name="Slot J.C."/>
        </authorList>
    </citation>
    <scope>NUCLEOTIDE SEQUENCE [LARGE SCALE GENOMIC DNA]</scope>
    <source>
        <strain evidence="4 5">2629</strain>
    </source>
</reference>
<accession>A0A409VEQ3</accession>
<feature type="region of interest" description="Disordered" evidence="2">
    <location>
        <begin position="1"/>
        <end position="24"/>
    </location>
</feature>
<sequence length="210" mass="23373">MADNCGHEAHSHDHDHDHDHDNAQLGHKDNLFNYIDRQNMVALNAVGSPADVIKPWHVRLDETKFLESDADDQMIIRIPFTGSVRLRSLLLKSGPAGQTPAKISLFASGQTLDFDDISSQKPTQEFDVPQGREIGEYSLKTAKFSNISNVTLFIPASQGSDTSRIYYIGFLGYWTEQRTNPVITVYEAQANPADHPKIQGMDGTWNAPGH</sequence>
<evidence type="ECO:0000256" key="1">
    <source>
        <dbReference type="ARBA" id="ARBA00025788"/>
    </source>
</evidence>
<gene>
    <name evidence="4" type="ORF">CVT24_010315</name>
</gene>
<dbReference type="GO" id="GO:0005634">
    <property type="term" value="C:nucleus"/>
    <property type="evidence" value="ECO:0007669"/>
    <property type="project" value="TreeGrafter"/>
</dbReference>
<comment type="similarity">
    <text evidence="1">Belongs to the PITHD1 family.</text>
</comment>
<dbReference type="Pfam" id="PF06201">
    <property type="entry name" value="PITH"/>
    <property type="match status" value="1"/>
</dbReference>
<dbReference type="PANTHER" id="PTHR12175">
    <property type="entry name" value="AD039 HT014 THIOREDOXIN FAMILY TRP26"/>
    <property type="match status" value="1"/>
</dbReference>
<dbReference type="STRING" id="181874.A0A409VEQ3"/>
<evidence type="ECO:0000313" key="4">
    <source>
        <dbReference type="EMBL" id="PPQ63917.1"/>
    </source>
</evidence>
<dbReference type="InParanoid" id="A0A409VEQ3"/>
<dbReference type="GO" id="GO:0005737">
    <property type="term" value="C:cytoplasm"/>
    <property type="evidence" value="ECO:0007669"/>
    <property type="project" value="UniProtKB-ARBA"/>
</dbReference>
<dbReference type="Gene3D" id="2.60.120.470">
    <property type="entry name" value="PITH domain"/>
    <property type="match status" value="1"/>
</dbReference>
<dbReference type="FunCoup" id="A0A409VEQ3">
    <property type="interactions" value="499"/>
</dbReference>
<dbReference type="InterPro" id="IPR037047">
    <property type="entry name" value="PITH_dom_sf"/>
</dbReference>
<dbReference type="EMBL" id="NHTK01006104">
    <property type="protein sequence ID" value="PPQ63917.1"/>
    <property type="molecule type" value="Genomic_DNA"/>
</dbReference>
<proteinExistence type="inferred from homology"/>
<name>A0A409VEQ3_9AGAR</name>
<dbReference type="AlphaFoldDB" id="A0A409VEQ3"/>
<evidence type="ECO:0000259" key="3">
    <source>
        <dbReference type="PROSITE" id="PS51532"/>
    </source>
</evidence>
<keyword evidence="5" id="KW-1185">Reference proteome</keyword>
<feature type="domain" description="PITH" evidence="3">
    <location>
        <begin position="20"/>
        <end position="190"/>
    </location>
</feature>
<dbReference type="InterPro" id="IPR008979">
    <property type="entry name" value="Galactose-bd-like_sf"/>
</dbReference>